<dbReference type="InterPro" id="IPR029062">
    <property type="entry name" value="Class_I_gatase-like"/>
</dbReference>
<accession>A0A1I0DL21</accession>
<dbReference type="SUPFAM" id="SSF52317">
    <property type="entry name" value="Class I glutamine amidotransferase-like"/>
    <property type="match status" value="1"/>
</dbReference>
<organism evidence="4 5">
    <name type="scientific">Nitrosomonas marina</name>
    <dbReference type="NCBI Taxonomy" id="917"/>
    <lineage>
        <taxon>Bacteria</taxon>
        <taxon>Pseudomonadati</taxon>
        <taxon>Pseudomonadota</taxon>
        <taxon>Betaproteobacteria</taxon>
        <taxon>Nitrosomonadales</taxon>
        <taxon>Nitrosomonadaceae</taxon>
        <taxon>Nitrosomonas</taxon>
    </lineage>
</organism>
<reference evidence="5" key="1">
    <citation type="submission" date="2016-10" db="EMBL/GenBank/DDBJ databases">
        <authorList>
            <person name="Varghese N."/>
            <person name="Submissions S."/>
        </authorList>
    </citation>
    <scope>NUCLEOTIDE SEQUENCE [LARGE SCALE GENOMIC DNA]</scope>
    <source>
        <strain evidence="5">Nm71</strain>
    </source>
</reference>
<sequence length="450" mass="50636">MRTNKSFRFQLKIQHGVFVFLLLLLFSLLGFLASEIRSQWDVSQNGRNTLSQTSIGILDKMTSPVHMTAYVTEQHVEFGDVREIIHNFVQLYQRIKPDISLTFIDPAEQPDLAREAGVQVNGELVIEYQNKQARLTTINEQAFTQTLLRLSRPQEKLILALTGHGERSLDGMANYDLGEFGRQLQVNGFVSETLNLTVTPDIPSDADMLLIASPQTDLLPGEVDKLLEYIDNGGNLLWLIDRESLRGLLPLAEKLHLILTPGVVIDPQAEQLKAPATFALGTGYGKHAITHGFNYITVFPFARQINFAENEKWRVVPLVDVAHNGWVKHGSDDDYTFNPQEDAKGPVTIAAALSRFANDREQRVIVVGSGHFLANMYLGNGNNLDFGINLFNWLSGDEEMITIQPRATLDSHLMLTDIELTVIVVFFLLVLPLVFLLCGVIIWWRRKKMT</sequence>
<evidence type="ECO:0000313" key="5">
    <source>
        <dbReference type="Proteomes" id="UP000199345"/>
    </source>
</evidence>
<dbReference type="OrthoDB" id="8530910at2"/>
<evidence type="ECO:0000256" key="1">
    <source>
        <dbReference type="SAM" id="Phobius"/>
    </source>
</evidence>
<feature type="domain" description="DUF7088" evidence="3">
    <location>
        <begin position="44"/>
        <end position="119"/>
    </location>
</feature>
<keyword evidence="1" id="KW-0472">Membrane</keyword>
<dbReference type="RefSeq" id="WP_090659202.1">
    <property type="nucleotide sequence ID" value="NZ_FOIA01000020.1"/>
</dbReference>
<keyword evidence="1" id="KW-1133">Transmembrane helix</keyword>
<feature type="domain" description="ABC-type uncharacterised transport system" evidence="2">
    <location>
        <begin position="157"/>
        <end position="378"/>
    </location>
</feature>
<keyword evidence="1" id="KW-0812">Transmembrane</keyword>
<gene>
    <name evidence="4" type="ORF">SAMN05216326_12056</name>
</gene>
<protein>
    <submittedName>
        <fullName evidence="4">CRISPR-associated DxTHG motif protein</fullName>
    </submittedName>
</protein>
<evidence type="ECO:0000313" key="4">
    <source>
        <dbReference type="EMBL" id="SET32526.1"/>
    </source>
</evidence>
<evidence type="ECO:0000259" key="3">
    <source>
        <dbReference type="Pfam" id="PF23357"/>
    </source>
</evidence>
<dbReference type="EMBL" id="FOIA01000020">
    <property type="protein sequence ID" value="SET32526.1"/>
    <property type="molecule type" value="Genomic_DNA"/>
</dbReference>
<proteinExistence type="predicted"/>
<dbReference type="InterPro" id="IPR055396">
    <property type="entry name" value="DUF7088"/>
</dbReference>
<dbReference type="Proteomes" id="UP000199345">
    <property type="component" value="Unassembled WGS sequence"/>
</dbReference>
<evidence type="ECO:0000259" key="2">
    <source>
        <dbReference type="Pfam" id="PF09822"/>
    </source>
</evidence>
<dbReference type="Pfam" id="PF09822">
    <property type="entry name" value="ABC_transp_aux"/>
    <property type="match status" value="1"/>
</dbReference>
<dbReference type="InterPro" id="IPR019196">
    <property type="entry name" value="ABC_transp_unknown"/>
</dbReference>
<feature type="transmembrane region" description="Helical" evidence="1">
    <location>
        <begin position="420"/>
        <end position="444"/>
    </location>
</feature>
<dbReference type="Pfam" id="PF23357">
    <property type="entry name" value="DUF7088"/>
    <property type="match status" value="1"/>
</dbReference>
<name>A0A1I0DL21_9PROT</name>
<keyword evidence="5" id="KW-1185">Reference proteome</keyword>
<dbReference type="AlphaFoldDB" id="A0A1I0DL21"/>